<proteinExistence type="predicted"/>
<dbReference type="AlphaFoldDB" id="A0A813LAI5"/>
<organism evidence="2 3">
    <name type="scientific">Polarella glacialis</name>
    <name type="common">Dinoflagellate</name>
    <dbReference type="NCBI Taxonomy" id="89957"/>
    <lineage>
        <taxon>Eukaryota</taxon>
        <taxon>Sar</taxon>
        <taxon>Alveolata</taxon>
        <taxon>Dinophyceae</taxon>
        <taxon>Suessiales</taxon>
        <taxon>Suessiaceae</taxon>
        <taxon>Polarella</taxon>
    </lineage>
</organism>
<protein>
    <submittedName>
        <fullName evidence="2">Uncharacterized protein</fullName>
    </submittedName>
</protein>
<name>A0A813LAI5_POLGL</name>
<comment type="caution">
    <text evidence="2">The sequence shown here is derived from an EMBL/GenBank/DDBJ whole genome shotgun (WGS) entry which is preliminary data.</text>
</comment>
<evidence type="ECO:0000313" key="2">
    <source>
        <dbReference type="EMBL" id="CAE8722890.1"/>
    </source>
</evidence>
<accession>A0A813LAI5</accession>
<sequence>MALTNMLLSGHGLKVIQEEGYAPTSGFLPSLALELDEEGNDDSSSRRGSPCESLGESPCESACELPSGLASELASEFRVRPPPQRSQSRCVRMAPLAVHSQAHVELLQQLAGRVQQTETANMLLTAITSIQERSHEEEEEDDEPLHRSQGYRSQDMTFWPQRLEVA</sequence>
<evidence type="ECO:0000313" key="3">
    <source>
        <dbReference type="Proteomes" id="UP000626109"/>
    </source>
</evidence>
<gene>
    <name evidence="2" type="ORF">PGLA2088_LOCUS42818</name>
</gene>
<evidence type="ECO:0000256" key="1">
    <source>
        <dbReference type="SAM" id="MobiDB-lite"/>
    </source>
</evidence>
<dbReference type="EMBL" id="CAJNNW010034492">
    <property type="protein sequence ID" value="CAE8722890.1"/>
    <property type="molecule type" value="Genomic_DNA"/>
</dbReference>
<feature type="region of interest" description="Disordered" evidence="1">
    <location>
        <begin position="32"/>
        <end position="65"/>
    </location>
</feature>
<feature type="region of interest" description="Disordered" evidence="1">
    <location>
        <begin position="130"/>
        <end position="153"/>
    </location>
</feature>
<dbReference type="Proteomes" id="UP000626109">
    <property type="component" value="Unassembled WGS sequence"/>
</dbReference>
<reference evidence="2" key="1">
    <citation type="submission" date="2021-02" db="EMBL/GenBank/DDBJ databases">
        <authorList>
            <person name="Dougan E. K."/>
            <person name="Rhodes N."/>
            <person name="Thang M."/>
            <person name="Chan C."/>
        </authorList>
    </citation>
    <scope>NUCLEOTIDE SEQUENCE</scope>
</reference>